<dbReference type="PANTHER" id="PTHR48100:SF2">
    <property type="entry name" value="CONSERVED PROTEIN"/>
    <property type="match status" value="1"/>
</dbReference>
<dbReference type="AlphaFoldDB" id="A0A449D3G8"/>
<dbReference type="Proteomes" id="UP000386281">
    <property type="component" value="Unassembled WGS sequence"/>
</dbReference>
<name>A0A449D3G8_9MICO</name>
<dbReference type="Gene3D" id="3.40.50.1240">
    <property type="entry name" value="Phosphoglycerate mutase-like"/>
    <property type="match status" value="1"/>
</dbReference>
<dbReference type="PRINTS" id="PR01852">
    <property type="entry name" value="SIBAPROTEIN"/>
</dbReference>
<dbReference type="CDD" id="cd07067">
    <property type="entry name" value="HP_PGM_like"/>
    <property type="match status" value="1"/>
</dbReference>
<dbReference type="EMBL" id="CAACXN010000014">
    <property type="protein sequence ID" value="VEW12165.1"/>
    <property type="molecule type" value="Genomic_DNA"/>
</dbReference>
<dbReference type="SMART" id="SM00855">
    <property type="entry name" value="PGAM"/>
    <property type="match status" value="1"/>
</dbReference>
<reference evidence="2 3" key="1">
    <citation type="submission" date="2019-02" db="EMBL/GenBank/DDBJ databases">
        <authorList>
            <consortium name="Pathogen Informatics"/>
        </authorList>
    </citation>
    <scope>NUCLEOTIDE SEQUENCE [LARGE SCALE GENOMIC DNA]</scope>
    <source>
        <strain evidence="2 3">3012STDY7078520</strain>
    </source>
</reference>
<proteinExistence type="predicted"/>
<protein>
    <submittedName>
        <fullName evidence="2">Bifunctional RNase H/acid phosphatase</fullName>
    </submittedName>
</protein>
<dbReference type="InterPro" id="IPR009148">
    <property type="entry name" value="PcsB-like"/>
</dbReference>
<dbReference type="GO" id="GO:0016791">
    <property type="term" value="F:phosphatase activity"/>
    <property type="evidence" value="ECO:0007669"/>
    <property type="project" value="TreeGrafter"/>
</dbReference>
<sequence>MWASLDRMPVIVLLRHGLSSANTAGILAGRAPGVSLTEDGVRALEDTLRMLPRSEFSRLLHSPLTRCAETAAIASRFAGFGTTEVAEDFIELDYGDWTGRRLEDLVTTPEWETVAQRASQMRFPGGESIAEAADRAVAGVAGLVAELRAVEEAKREAAQASAEEAGKDGGGGDAGKDGGDLREWAMVVSHGDIIKAIIADALGMPLDDFQRLSVAPGSFTVIDYTGRVPVMTAMSITAAGLSVSGVPGGGGLA</sequence>
<gene>
    <name evidence="2" type="ORF">NCTC12391_01285</name>
</gene>
<accession>A0A449D3G8</accession>
<evidence type="ECO:0000313" key="3">
    <source>
        <dbReference type="Proteomes" id="UP000386281"/>
    </source>
</evidence>
<organism evidence="2 3">
    <name type="scientific">Brevibacterium casei</name>
    <dbReference type="NCBI Taxonomy" id="33889"/>
    <lineage>
        <taxon>Bacteria</taxon>
        <taxon>Bacillati</taxon>
        <taxon>Actinomycetota</taxon>
        <taxon>Actinomycetes</taxon>
        <taxon>Micrococcales</taxon>
        <taxon>Brevibacteriaceae</taxon>
        <taxon>Brevibacterium</taxon>
    </lineage>
</organism>
<feature type="region of interest" description="Disordered" evidence="1">
    <location>
        <begin position="155"/>
        <end position="178"/>
    </location>
</feature>
<evidence type="ECO:0000256" key="1">
    <source>
        <dbReference type="SAM" id="MobiDB-lite"/>
    </source>
</evidence>
<dbReference type="Pfam" id="PF00300">
    <property type="entry name" value="His_Phos_1"/>
    <property type="match status" value="2"/>
</dbReference>
<dbReference type="InterPro" id="IPR050275">
    <property type="entry name" value="PGM_Phosphatase"/>
</dbReference>
<dbReference type="PANTHER" id="PTHR48100">
    <property type="entry name" value="BROAD-SPECIFICITY PHOSPHATASE YOR283W-RELATED"/>
    <property type="match status" value="1"/>
</dbReference>
<evidence type="ECO:0000313" key="2">
    <source>
        <dbReference type="EMBL" id="VEW12165.1"/>
    </source>
</evidence>
<dbReference type="InterPro" id="IPR013078">
    <property type="entry name" value="His_Pase_superF_clade-1"/>
</dbReference>
<dbReference type="SUPFAM" id="SSF53254">
    <property type="entry name" value="Phosphoglycerate mutase-like"/>
    <property type="match status" value="1"/>
</dbReference>
<dbReference type="GO" id="GO:0005737">
    <property type="term" value="C:cytoplasm"/>
    <property type="evidence" value="ECO:0007669"/>
    <property type="project" value="TreeGrafter"/>
</dbReference>
<dbReference type="InterPro" id="IPR029033">
    <property type="entry name" value="His_PPase_superfam"/>
</dbReference>